<organism evidence="1">
    <name type="scientific">marine metagenome</name>
    <dbReference type="NCBI Taxonomy" id="408172"/>
    <lineage>
        <taxon>unclassified sequences</taxon>
        <taxon>metagenomes</taxon>
        <taxon>ecological metagenomes</taxon>
    </lineage>
</organism>
<evidence type="ECO:0000313" key="1">
    <source>
        <dbReference type="EMBL" id="SUZ60032.1"/>
    </source>
</evidence>
<name>A0A381NZH4_9ZZZZ</name>
<dbReference type="AlphaFoldDB" id="A0A381NZH4"/>
<dbReference type="EMBL" id="UINC01000715">
    <property type="protein sequence ID" value="SUZ60032.1"/>
    <property type="molecule type" value="Genomic_DNA"/>
</dbReference>
<proteinExistence type="predicted"/>
<reference evidence="1" key="1">
    <citation type="submission" date="2018-05" db="EMBL/GenBank/DDBJ databases">
        <authorList>
            <person name="Lanie J.A."/>
            <person name="Ng W.-L."/>
            <person name="Kazmierczak K.M."/>
            <person name="Andrzejewski T.M."/>
            <person name="Davidsen T.M."/>
            <person name="Wayne K.J."/>
            <person name="Tettelin H."/>
            <person name="Glass J.I."/>
            <person name="Rusch D."/>
            <person name="Podicherti R."/>
            <person name="Tsui H.-C.T."/>
            <person name="Winkler M.E."/>
        </authorList>
    </citation>
    <scope>NUCLEOTIDE SEQUENCE</scope>
</reference>
<gene>
    <name evidence="1" type="ORF">METZ01_LOCUS12886</name>
</gene>
<protein>
    <submittedName>
        <fullName evidence="1">Uncharacterized protein</fullName>
    </submittedName>
</protein>
<accession>A0A381NZH4</accession>
<sequence length="28" mass="3392">MLYKFKKNINNVISSYVYVEIEEVEILL</sequence>